<dbReference type="InterPro" id="IPR027417">
    <property type="entry name" value="P-loop_NTPase"/>
</dbReference>
<accession>A0ABT9BAD3</accession>
<organism evidence="1 2">
    <name type="scientific">Hymenobacter aranciens</name>
    <dbReference type="NCBI Taxonomy" id="3063996"/>
    <lineage>
        <taxon>Bacteria</taxon>
        <taxon>Pseudomonadati</taxon>
        <taxon>Bacteroidota</taxon>
        <taxon>Cytophagia</taxon>
        <taxon>Cytophagales</taxon>
        <taxon>Hymenobacteraceae</taxon>
        <taxon>Hymenobacter</taxon>
    </lineage>
</organism>
<dbReference type="PANTHER" id="PTHR11669:SF8">
    <property type="entry name" value="DNA POLYMERASE III SUBUNIT DELTA"/>
    <property type="match status" value="1"/>
</dbReference>
<dbReference type="PANTHER" id="PTHR11669">
    <property type="entry name" value="REPLICATION FACTOR C / DNA POLYMERASE III GAMMA-TAU SUBUNIT"/>
    <property type="match status" value="1"/>
</dbReference>
<dbReference type="Gene3D" id="3.40.50.300">
    <property type="entry name" value="P-loop containing nucleotide triphosphate hydrolases"/>
    <property type="match status" value="1"/>
</dbReference>
<protein>
    <submittedName>
        <fullName evidence="1">DNA polymerase III subunit</fullName>
    </submittedName>
</protein>
<dbReference type="Proteomes" id="UP001176429">
    <property type="component" value="Unassembled WGS sequence"/>
</dbReference>
<name>A0ABT9BAD3_9BACT</name>
<proteinExistence type="predicted"/>
<evidence type="ECO:0000313" key="1">
    <source>
        <dbReference type="EMBL" id="MDO7874613.1"/>
    </source>
</evidence>
<gene>
    <name evidence="1" type="ORF">Q5H93_07705</name>
</gene>
<dbReference type="EMBL" id="JAUQSY010000004">
    <property type="protein sequence ID" value="MDO7874613.1"/>
    <property type="molecule type" value="Genomic_DNA"/>
</dbReference>
<reference evidence="1" key="1">
    <citation type="submission" date="2023-07" db="EMBL/GenBank/DDBJ databases">
        <authorList>
            <person name="Kim M.K."/>
        </authorList>
    </citation>
    <scope>NUCLEOTIDE SEQUENCE</scope>
    <source>
        <strain evidence="1">ASUV-10-1</strain>
    </source>
</reference>
<evidence type="ECO:0000313" key="2">
    <source>
        <dbReference type="Proteomes" id="UP001176429"/>
    </source>
</evidence>
<dbReference type="InterPro" id="IPR050238">
    <property type="entry name" value="DNA_Rep/Repair_Clamp_Loader"/>
</dbReference>
<dbReference type="SUPFAM" id="SSF52540">
    <property type="entry name" value="P-loop containing nucleoside triphosphate hydrolases"/>
    <property type="match status" value="1"/>
</dbReference>
<keyword evidence="2" id="KW-1185">Reference proteome</keyword>
<sequence>MSIRGFRFSDIPGQEAVKQVLRQSVQRQHVAHAQLFRGSEGGAALALALAYAQYLNCEERPAGAADSCGHCPACTKTAKLAHPDLNFIVPVTTTKSVSKDAVSHKFMADWRTFVLDNPYQGLNDWMQHIGAENKQGNISKDEAVQILKTVSLKAFEARFKIVIIWLPELMHPTAANAVLKLLEEPPPATIFLLVSFAPEQLLPTIISRVQPIVVRPFPEADITQYLHAHYHLPEVKARQVAQIADGSLGAAIASKDQNADHDYFEFFVKWMRQAYSQKAADILKSSDEFQKLGRETQKELLSYSLGLLRKVLLFGIDPKFVPHLPAGEQEFVGRFSKLVTTRNAELLSKELTDAHYHIERNANPRMVFVDSSLRMGGQLRQA</sequence>
<dbReference type="RefSeq" id="WP_305005926.1">
    <property type="nucleotide sequence ID" value="NZ_JAUQSY010000004.1"/>
</dbReference>
<comment type="caution">
    <text evidence="1">The sequence shown here is derived from an EMBL/GenBank/DDBJ whole genome shotgun (WGS) entry which is preliminary data.</text>
</comment>
<dbReference type="Pfam" id="PF13177">
    <property type="entry name" value="DNA_pol3_delta2"/>
    <property type="match status" value="1"/>
</dbReference>